<gene>
    <name evidence="1" type="ORF">MF646_02315</name>
</gene>
<dbReference type="Proteomes" id="UP001139150">
    <property type="component" value="Unassembled WGS sequence"/>
</dbReference>
<dbReference type="AlphaFoldDB" id="A0A9X2CP92"/>
<dbReference type="RefSeq" id="WP_250094878.1">
    <property type="nucleotide sequence ID" value="NZ_JAKRYL010000002.1"/>
</dbReference>
<accession>A0A9X2CP92</accession>
<dbReference type="EMBL" id="JAKRYL010000002">
    <property type="protein sequence ID" value="MCL7745947.1"/>
    <property type="molecule type" value="Genomic_DNA"/>
</dbReference>
<name>A0A9X2CP92_9BACI</name>
<evidence type="ECO:0000313" key="1">
    <source>
        <dbReference type="EMBL" id="MCL7745947.1"/>
    </source>
</evidence>
<comment type="caution">
    <text evidence="1">The sequence shown here is derived from an EMBL/GenBank/DDBJ whole genome shotgun (WGS) entry which is preliminary data.</text>
</comment>
<proteinExistence type="predicted"/>
<keyword evidence="2" id="KW-1185">Reference proteome</keyword>
<evidence type="ECO:0000313" key="2">
    <source>
        <dbReference type="Proteomes" id="UP001139150"/>
    </source>
</evidence>
<reference evidence="1" key="1">
    <citation type="submission" date="2022-02" db="EMBL/GenBank/DDBJ databases">
        <title>Halalkalibacter sp. nov. isolated from Lonar Lake, India.</title>
        <authorList>
            <person name="Joshi A."/>
            <person name="Thite S."/>
            <person name="Lodha T."/>
        </authorList>
    </citation>
    <scope>NUCLEOTIDE SEQUENCE</scope>
    <source>
        <strain evidence="1">MEB205</strain>
    </source>
</reference>
<sequence length="51" mass="6109">MSNNEQSMATRYQKEKEEVALLSRKGLKWHQVFPISIRQTLFPSMFQKDHN</sequence>
<protein>
    <submittedName>
        <fullName evidence="1">Uncharacterized protein</fullName>
    </submittedName>
</protein>
<organism evidence="1 2">
    <name type="scientific">Halalkalibacter alkaliphilus</name>
    <dbReference type="NCBI Taxonomy" id="2917993"/>
    <lineage>
        <taxon>Bacteria</taxon>
        <taxon>Bacillati</taxon>
        <taxon>Bacillota</taxon>
        <taxon>Bacilli</taxon>
        <taxon>Bacillales</taxon>
        <taxon>Bacillaceae</taxon>
        <taxon>Halalkalibacter</taxon>
    </lineage>
</organism>